<evidence type="ECO:0000313" key="10">
    <source>
        <dbReference type="Proteomes" id="UP000604001"/>
    </source>
</evidence>
<dbReference type="Pfam" id="PF04542">
    <property type="entry name" value="Sigma70_r2"/>
    <property type="match status" value="1"/>
</dbReference>
<evidence type="ECO:0000259" key="7">
    <source>
        <dbReference type="Pfam" id="PF04542"/>
    </source>
</evidence>
<dbReference type="SUPFAM" id="SSF88946">
    <property type="entry name" value="Sigma2 domain of RNA polymerase sigma factors"/>
    <property type="match status" value="1"/>
</dbReference>
<dbReference type="SUPFAM" id="SSF88659">
    <property type="entry name" value="Sigma3 and sigma4 domains of RNA polymerase sigma factors"/>
    <property type="match status" value="1"/>
</dbReference>
<dbReference type="InterPro" id="IPR014303">
    <property type="entry name" value="RNA_pol_sigma-70_ECF"/>
</dbReference>
<evidence type="ECO:0000256" key="6">
    <source>
        <dbReference type="SAM" id="MobiDB-lite"/>
    </source>
</evidence>
<keyword evidence="10" id="KW-1185">Reference proteome</keyword>
<dbReference type="CDD" id="cd06171">
    <property type="entry name" value="Sigma70_r4"/>
    <property type="match status" value="1"/>
</dbReference>
<feature type="compositionally biased region" description="Basic and acidic residues" evidence="6">
    <location>
        <begin position="146"/>
        <end position="163"/>
    </location>
</feature>
<dbReference type="PANTHER" id="PTHR30173">
    <property type="entry name" value="SIGMA 19 FACTOR"/>
    <property type="match status" value="1"/>
</dbReference>
<dbReference type="EMBL" id="JACMYC010000008">
    <property type="protein sequence ID" value="MBC2961469.1"/>
    <property type="molecule type" value="Genomic_DNA"/>
</dbReference>
<protein>
    <submittedName>
        <fullName evidence="9">RNA polymerase sigma-70 factor</fullName>
    </submittedName>
</protein>
<feature type="domain" description="RNA polymerase sigma-70 region 2" evidence="7">
    <location>
        <begin position="224"/>
        <end position="288"/>
    </location>
</feature>
<evidence type="ECO:0000256" key="5">
    <source>
        <dbReference type="ARBA" id="ARBA00023163"/>
    </source>
</evidence>
<dbReference type="SUPFAM" id="SSF54427">
    <property type="entry name" value="NTF2-like"/>
    <property type="match status" value="1"/>
</dbReference>
<comment type="caution">
    <text evidence="9">The sequence shown here is derived from an EMBL/GenBank/DDBJ whole genome shotgun (WGS) entry which is preliminary data.</text>
</comment>
<dbReference type="InterPro" id="IPR013324">
    <property type="entry name" value="RNA_pol_sigma_r3/r4-like"/>
</dbReference>
<evidence type="ECO:0000256" key="2">
    <source>
        <dbReference type="ARBA" id="ARBA00011344"/>
    </source>
</evidence>
<comment type="subunit">
    <text evidence="2">Interacts transiently with the RNA polymerase catalytic core formed by RpoA, RpoB, RpoC and RpoZ (2 alpha, 1 beta, 1 beta' and 1 omega subunit) to form the RNA polymerase holoenzyme that can initiate transcription.</text>
</comment>
<dbReference type="InterPro" id="IPR013249">
    <property type="entry name" value="RNA_pol_sigma70_r4_t2"/>
</dbReference>
<dbReference type="NCBIfam" id="TIGR02937">
    <property type="entry name" value="sigma70-ECF"/>
    <property type="match status" value="1"/>
</dbReference>
<evidence type="ECO:0000256" key="1">
    <source>
        <dbReference type="ARBA" id="ARBA00010641"/>
    </source>
</evidence>
<keyword evidence="3" id="KW-0805">Transcription regulation</keyword>
<evidence type="ECO:0000259" key="8">
    <source>
        <dbReference type="Pfam" id="PF08281"/>
    </source>
</evidence>
<keyword evidence="4" id="KW-0731">Sigma factor</keyword>
<comment type="similarity">
    <text evidence="1">Belongs to the sigma-70 factor family. ECF subfamily.</text>
</comment>
<dbReference type="NCBIfam" id="NF007214">
    <property type="entry name" value="PRK09636.1"/>
    <property type="match status" value="1"/>
</dbReference>
<dbReference type="Gene3D" id="1.10.1740.10">
    <property type="match status" value="1"/>
</dbReference>
<keyword evidence="5" id="KW-0804">Transcription</keyword>
<feature type="region of interest" description="Disordered" evidence="6">
    <location>
        <begin position="1"/>
        <end position="88"/>
    </location>
</feature>
<dbReference type="Gene3D" id="1.10.10.10">
    <property type="entry name" value="Winged helix-like DNA-binding domain superfamily/Winged helix DNA-binding domain"/>
    <property type="match status" value="1"/>
</dbReference>
<name>A0ABR6UAK2_9ACTN</name>
<dbReference type="InterPro" id="IPR036388">
    <property type="entry name" value="WH-like_DNA-bd_sf"/>
</dbReference>
<reference evidence="9 10" key="1">
    <citation type="submission" date="2020-08" db="EMBL/GenBank/DDBJ databases">
        <title>novel species in genus Nocardioides.</title>
        <authorList>
            <person name="Zhang G."/>
        </authorList>
    </citation>
    <scope>NUCLEOTIDE SEQUENCE [LARGE SCALE GENOMIC DNA]</scope>
    <source>
        <strain evidence="9 10">SC8A-24</strain>
    </source>
</reference>
<dbReference type="Proteomes" id="UP000604001">
    <property type="component" value="Unassembled WGS sequence"/>
</dbReference>
<feature type="domain" description="RNA polymerase sigma factor 70 region 4 type 2" evidence="8">
    <location>
        <begin position="322"/>
        <end position="371"/>
    </location>
</feature>
<dbReference type="Pfam" id="PF08281">
    <property type="entry name" value="Sigma70_r4_2"/>
    <property type="match status" value="1"/>
</dbReference>
<sequence length="510" mass="55938">MSHPGPGRCLQGRTSRHPTEGDPRAQHVPHPPRHRRRPLREGDGGLCPPHLRPGPRQRLRPVAPPQGAARGAVLRVEGGPVRRPRPAPEVLRAARQRRHDRLQLVPGLRLLPRPRRGLGHRQGPRGAALAGVGRLHRPRARRHGLRRGDERDPAARDRRDGRRPGRAARRPRHGRADADGGAGEHALPVQLRRRPGEPGVLRRLRAPARYGPPVTHAEPHAAAFAAYRNLLFTVAYEMLGSAADAEDVLQDAWLRWAEVDLAEVRDPRAYLVRVVTRQSLNRLRTLARRKESYVGPWLPEPLLTAPDVADDVELADSVSTAMLLVLETLTPTERAVFVLREVFDVPYDEIAAALDKSPAAVRQVAHRARGHVAARRPRVGVSRAEQRVVVDRFLAAAATGDLASLVEALAPDVVLTSDGGGLRSAALRPILGRDKVLRFLLGVMPTEGDLRMDVVEVNGAPALRFVVDGVLDTVATLLVEEGVVRGIYLVRNPEKLARLGHPGEPVVLAR</sequence>
<dbReference type="NCBIfam" id="TIGR02957">
    <property type="entry name" value="SigX4"/>
    <property type="match status" value="1"/>
</dbReference>
<feature type="compositionally biased region" description="Basic residues" evidence="6">
    <location>
        <begin position="134"/>
        <end position="145"/>
    </location>
</feature>
<dbReference type="InterPro" id="IPR032710">
    <property type="entry name" value="NTF2-like_dom_sf"/>
</dbReference>
<feature type="region of interest" description="Disordered" evidence="6">
    <location>
        <begin position="112"/>
        <end position="198"/>
    </location>
</feature>
<gene>
    <name evidence="9" type="ORF">H7344_14300</name>
</gene>
<dbReference type="InterPro" id="IPR052704">
    <property type="entry name" value="ECF_Sigma-70_Domain"/>
</dbReference>
<dbReference type="InterPro" id="IPR013325">
    <property type="entry name" value="RNA_pol_sigma_r2"/>
</dbReference>
<feature type="compositionally biased region" description="Basic residues" evidence="6">
    <location>
        <begin position="164"/>
        <end position="173"/>
    </location>
</feature>
<evidence type="ECO:0000256" key="4">
    <source>
        <dbReference type="ARBA" id="ARBA00023082"/>
    </source>
</evidence>
<evidence type="ECO:0000313" key="9">
    <source>
        <dbReference type="EMBL" id="MBC2961469.1"/>
    </source>
</evidence>
<dbReference type="InterPro" id="IPR014284">
    <property type="entry name" value="RNA_pol_sigma-70_dom"/>
</dbReference>
<dbReference type="InterPro" id="IPR007627">
    <property type="entry name" value="RNA_pol_sigma70_r2"/>
</dbReference>
<dbReference type="PANTHER" id="PTHR30173:SF36">
    <property type="entry name" value="ECF RNA POLYMERASE SIGMA FACTOR SIGJ"/>
    <property type="match status" value="1"/>
</dbReference>
<organism evidence="9 10">
    <name type="scientific">Nocardioides deserti</name>
    <dbReference type="NCBI Taxonomy" id="1588644"/>
    <lineage>
        <taxon>Bacteria</taxon>
        <taxon>Bacillati</taxon>
        <taxon>Actinomycetota</taxon>
        <taxon>Actinomycetes</taxon>
        <taxon>Propionibacteriales</taxon>
        <taxon>Nocardioidaceae</taxon>
        <taxon>Nocardioides</taxon>
    </lineage>
</organism>
<feature type="compositionally biased region" description="Basic residues" evidence="6">
    <location>
        <begin position="112"/>
        <end position="123"/>
    </location>
</feature>
<accession>A0ABR6UAK2</accession>
<proteinExistence type="inferred from homology"/>
<evidence type="ECO:0000256" key="3">
    <source>
        <dbReference type="ARBA" id="ARBA00023015"/>
    </source>
</evidence>
<dbReference type="Gene3D" id="3.10.450.50">
    <property type="match status" value="1"/>
</dbReference>